<evidence type="ECO:0000256" key="2">
    <source>
        <dbReference type="ARBA" id="ARBA00022963"/>
    </source>
</evidence>
<proteinExistence type="predicted"/>
<dbReference type="PROSITE" id="PS51635">
    <property type="entry name" value="PNPLA"/>
    <property type="match status" value="1"/>
</dbReference>
<evidence type="ECO:0000259" key="6">
    <source>
        <dbReference type="PROSITE" id="PS51635"/>
    </source>
</evidence>
<dbReference type="Pfam" id="PF01734">
    <property type="entry name" value="Patatin"/>
    <property type="match status" value="1"/>
</dbReference>
<dbReference type="RefSeq" id="WP_379960801.1">
    <property type="nucleotide sequence ID" value="NZ_JAUYVI010000008.1"/>
</dbReference>
<name>A0ABU0YUY3_9PROT</name>
<feature type="active site" description="Nucleophile" evidence="4">
    <location>
        <position position="85"/>
    </location>
</feature>
<sequence length="402" mass="44349">MAVQPFSIAKRVLFGRKADQAEPAGRVDATSLNGPGHATQRRPLRILAIDGGGIRGILPAMVLSDLERRTNRPIIDLFDLIVGTSTGGLVALALSCPDAEGKPRHTARDIVRLYEIEGKRVFSRSVWHKIRSVGALAEGKYPSAGIEGVLQDYFGECRLKDALADVVVPAYEIERRIPFFFKTANAKQKSYYDYPMKSVVRAATAAPTYFEPMQVQIDGPNDYYALVDGALYAYNPGMCAYVEALRRYPDYHGVIMVSLGTGKLTRRLPYDEVKDWGAARWAQPAFALMCDGICDVVDHQLQQLLPETEDGLRQYYRFQARLDVGNDDMDDASNTNIRVLKLLAEDMLQANRAVLRSLADKLLLTARERPEAPPPNTAADAPPPSMTPQMAKQMAAAAGDSE</sequence>
<feature type="short sequence motif" description="GXSXG" evidence="4">
    <location>
        <begin position="83"/>
        <end position="87"/>
    </location>
</feature>
<dbReference type="InterPro" id="IPR002641">
    <property type="entry name" value="PNPLA_dom"/>
</dbReference>
<evidence type="ECO:0000256" key="1">
    <source>
        <dbReference type="ARBA" id="ARBA00022801"/>
    </source>
</evidence>
<dbReference type="EMBL" id="JAUYVI010000008">
    <property type="protein sequence ID" value="MDQ7250935.1"/>
    <property type="molecule type" value="Genomic_DNA"/>
</dbReference>
<feature type="short sequence motif" description="DGA/G" evidence="4">
    <location>
        <begin position="228"/>
        <end position="230"/>
    </location>
</feature>
<feature type="short sequence motif" description="GXGXXG" evidence="4">
    <location>
        <begin position="51"/>
        <end position="56"/>
    </location>
</feature>
<accession>A0ABU0YUY3</accession>
<gene>
    <name evidence="7" type="ORF">Q8A70_24830</name>
</gene>
<reference evidence="8" key="1">
    <citation type="submission" date="2023-08" db="EMBL/GenBank/DDBJ databases">
        <title>Rhodospirillaceae gen. nov., a novel taxon isolated from the Yangtze River Yuezi River estuary sludge.</title>
        <authorList>
            <person name="Ruan L."/>
        </authorList>
    </citation>
    <scope>NUCLEOTIDE SEQUENCE [LARGE SCALE GENOMIC DNA]</scope>
    <source>
        <strain evidence="8">R-7</strain>
    </source>
</reference>
<evidence type="ECO:0000313" key="7">
    <source>
        <dbReference type="EMBL" id="MDQ7250935.1"/>
    </source>
</evidence>
<feature type="domain" description="PNPLA" evidence="6">
    <location>
        <begin position="47"/>
        <end position="241"/>
    </location>
</feature>
<keyword evidence="8" id="KW-1185">Reference proteome</keyword>
<protein>
    <submittedName>
        <fullName evidence="7">Patatin-like phospholipase family protein</fullName>
    </submittedName>
</protein>
<evidence type="ECO:0000313" key="8">
    <source>
        <dbReference type="Proteomes" id="UP001230156"/>
    </source>
</evidence>
<keyword evidence="2 4" id="KW-0442">Lipid degradation</keyword>
<evidence type="ECO:0000256" key="3">
    <source>
        <dbReference type="ARBA" id="ARBA00023098"/>
    </source>
</evidence>
<feature type="active site" description="Proton acceptor" evidence="4">
    <location>
        <position position="228"/>
    </location>
</feature>
<feature type="compositionally biased region" description="Pro residues" evidence="5">
    <location>
        <begin position="372"/>
        <end position="386"/>
    </location>
</feature>
<dbReference type="InterPro" id="IPR016035">
    <property type="entry name" value="Acyl_Trfase/lysoPLipase"/>
</dbReference>
<dbReference type="SUPFAM" id="SSF52151">
    <property type="entry name" value="FabD/lysophospholipase-like"/>
    <property type="match status" value="1"/>
</dbReference>
<keyword evidence="3 4" id="KW-0443">Lipid metabolism</keyword>
<dbReference type="PANTHER" id="PTHR32241">
    <property type="entry name" value="PATATIN-LIKE PROTEIN 6"/>
    <property type="match status" value="1"/>
</dbReference>
<dbReference type="PANTHER" id="PTHR32241:SF3">
    <property type="entry name" value="PATATIN-LIKE PROTEIN 6"/>
    <property type="match status" value="1"/>
</dbReference>
<comment type="caution">
    <text evidence="7">The sequence shown here is derived from an EMBL/GenBank/DDBJ whole genome shotgun (WGS) entry which is preliminary data.</text>
</comment>
<dbReference type="Proteomes" id="UP001230156">
    <property type="component" value="Unassembled WGS sequence"/>
</dbReference>
<feature type="region of interest" description="Disordered" evidence="5">
    <location>
        <begin position="366"/>
        <end position="402"/>
    </location>
</feature>
<dbReference type="Gene3D" id="3.40.1090.10">
    <property type="entry name" value="Cytosolic phospholipase A2 catalytic domain"/>
    <property type="match status" value="1"/>
</dbReference>
<organism evidence="7 8">
    <name type="scientific">Dongia sedimenti</name>
    <dbReference type="NCBI Taxonomy" id="3064282"/>
    <lineage>
        <taxon>Bacteria</taxon>
        <taxon>Pseudomonadati</taxon>
        <taxon>Pseudomonadota</taxon>
        <taxon>Alphaproteobacteria</taxon>
        <taxon>Rhodospirillales</taxon>
        <taxon>Dongiaceae</taxon>
        <taxon>Dongia</taxon>
    </lineage>
</organism>
<evidence type="ECO:0000256" key="4">
    <source>
        <dbReference type="PROSITE-ProRule" id="PRU01161"/>
    </source>
</evidence>
<keyword evidence="1 4" id="KW-0378">Hydrolase</keyword>
<evidence type="ECO:0000256" key="5">
    <source>
        <dbReference type="SAM" id="MobiDB-lite"/>
    </source>
</evidence>